<dbReference type="RefSeq" id="WP_240569576.1">
    <property type="nucleotide sequence ID" value="NZ_JAKVPY010000028.1"/>
</dbReference>
<evidence type="ECO:0000313" key="3">
    <source>
        <dbReference type="Proteomes" id="UP001202117"/>
    </source>
</evidence>
<dbReference type="EMBL" id="JAKVPY010000028">
    <property type="protein sequence ID" value="MCH4565042.1"/>
    <property type="molecule type" value="Genomic_DNA"/>
</dbReference>
<evidence type="ECO:0000313" key="2">
    <source>
        <dbReference type="EMBL" id="MCH4565042.1"/>
    </source>
</evidence>
<accession>A0ABS9RYW8</accession>
<name>A0ABS9RYW8_9GAMM</name>
<keyword evidence="3" id="KW-1185">Reference proteome</keyword>
<gene>
    <name evidence="2" type="ORF">MKP05_18245</name>
</gene>
<protein>
    <submittedName>
        <fullName evidence="2">Uncharacterized protein</fullName>
    </submittedName>
</protein>
<organism evidence="2 3">
    <name type="scientific">Halomonas flagellata</name>
    <dbReference type="NCBI Taxonomy" id="2920385"/>
    <lineage>
        <taxon>Bacteria</taxon>
        <taxon>Pseudomonadati</taxon>
        <taxon>Pseudomonadota</taxon>
        <taxon>Gammaproteobacteria</taxon>
        <taxon>Oceanospirillales</taxon>
        <taxon>Halomonadaceae</taxon>
        <taxon>Halomonas</taxon>
    </lineage>
</organism>
<reference evidence="2 3" key="1">
    <citation type="submission" date="2022-02" db="EMBL/GenBank/DDBJ databases">
        <title>Halomonas fukangensis sp. nov., a halophilic bacterium isolated from a bulk soil of Kalidium foliatum at Fukang.</title>
        <authorList>
            <person name="Huang Y."/>
        </authorList>
    </citation>
    <scope>NUCLEOTIDE SEQUENCE [LARGE SCALE GENOMIC DNA]</scope>
    <source>
        <strain evidence="2 3">EGI 63088</strain>
    </source>
</reference>
<sequence>MTDVELLQFSPLFDPQWYQERYPDVQALDLTPEQHFLKYGWWLGRNPGPQFSVPAYLDKYPDIRKARVNPLLHFIEQGEEEGRQAQPVSEPGAAVAAPLASLPADTPPEPPADAVPADPAQRTERQLAHTQQLLEHYYNRSRELEFRLQGL</sequence>
<comment type="caution">
    <text evidence="2">The sequence shown here is derived from an EMBL/GenBank/DDBJ whole genome shotgun (WGS) entry which is preliminary data.</text>
</comment>
<evidence type="ECO:0000256" key="1">
    <source>
        <dbReference type="SAM" id="MobiDB-lite"/>
    </source>
</evidence>
<feature type="compositionally biased region" description="Low complexity" evidence="1">
    <location>
        <begin position="93"/>
        <end position="104"/>
    </location>
</feature>
<feature type="region of interest" description="Disordered" evidence="1">
    <location>
        <begin position="77"/>
        <end position="126"/>
    </location>
</feature>
<proteinExistence type="predicted"/>
<dbReference type="Proteomes" id="UP001202117">
    <property type="component" value="Unassembled WGS sequence"/>
</dbReference>